<keyword evidence="14" id="KW-1185">Reference proteome</keyword>
<dbReference type="Pfam" id="PF04452">
    <property type="entry name" value="Methyltrans_RNA"/>
    <property type="match status" value="1"/>
</dbReference>
<evidence type="ECO:0000256" key="3">
    <source>
        <dbReference type="ARBA" id="ARBA00022490"/>
    </source>
</evidence>
<dbReference type="NCBIfam" id="TIGR00046">
    <property type="entry name" value="RsmE family RNA methyltransferase"/>
    <property type="match status" value="1"/>
</dbReference>
<evidence type="ECO:0000259" key="11">
    <source>
        <dbReference type="Pfam" id="PF04452"/>
    </source>
</evidence>
<keyword evidence="4 10" id="KW-0698">rRNA processing</keyword>
<comment type="subcellular location">
    <subcellularLocation>
        <location evidence="1 10">Cytoplasm</location>
    </subcellularLocation>
</comment>
<dbReference type="PANTHER" id="PTHR30027:SF3">
    <property type="entry name" value="16S RRNA (URACIL(1498)-N(3))-METHYLTRANSFERASE"/>
    <property type="match status" value="1"/>
</dbReference>
<gene>
    <name evidence="13" type="ORF">ACFOSV_15725</name>
</gene>
<dbReference type="Gene3D" id="2.40.240.20">
    <property type="entry name" value="Hypothetical PUA domain-like, domain 1"/>
    <property type="match status" value="1"/>
</dbReference>
<evidence type="ECO:0000259" key="12">
    <source>
        <dbReference type="Pfam" id="PF20260"/>
    </source>
</evidence>
<evidence type="ECO:0000256" key="4">
    <source>
        <dbReference type="ARBA" id="ARBA00022552"/>
    </source>
</evidence>
<dbReference type="RefSeq" id="WP_377906991.1">
    <property type="nucleotide sequence ID" value="NZ_JBHRZS010000007.1"/>
</dbReference>
<dbReference type="EC" id="2.1.1.193" evidence="10"/>
<evidence type="ECO:0000256" key="10">
    <source>
        <dbReference type="PIRNR" id="PIRNR015601"/>
    </source>
</evidence>
<dbReference type="CDD" id="cd18084">
    <property type="entry name" value="RsmE-like"/>
    <property type="match status" value="1"/>
</dbReference>
<accession>A0ABV8AVG2</accession>
<reference evidence="14" key="1">
    <citation type="journal article" date="2019" name="Int. J. Syst. Evol. Microbiol.">
        <title>The Global Catalogue of Microorganisms (GCM) 10K type strain sequencing project: providing services to taxonomists for standard genome sequencing and annotation.</title>
        <authorList>
            <consortium name="The Broad Institute Genomics Platform"/>
            <consortium name="The Broad Institute Genome Sequencing Center for Infectious Disease"/>
            <person name="Wu L."/>
            <person name="Ma J."/>
        </authorList>
    </citation>
    <scope>NUCLEOTIDE SEQUENCE [LARGE SCALE GENOMIC DNA]</scope>
    <source>
        <strain evidence="14">CCUG 60523</strain>
    </source>
</reference>
<dbReference type="PIRSF" id="PIRSF015601">
    <property type="entry name" value="MTase_slr0722"/>
    <property type="match status" value="1"/>
</dbReference>
<protein>
    <recommendedName>
        <fullName evidence="10">Ribosomal RNA small subunit methyltransferase E</fullName>
        <ecNumber evidence="10">2.1.1.193</ecNumber>
    </recommendedName>
</protein>
<dbReference type="InterPro" id="IPR029028">
    <property type="entry name" value="Alpha/beta_knot_MTases"/>
</dbReference>
<evidence type="ECO:0000256" key="6">
    <source>
        <dbReference type="ARBA" id="ARBA00022679"/>
    </source>
</evidence>
<dbReference type="InterPro" id="IPR006700">
    <property type="entry name" value="RsmE"/>
</dbReference>
<proteinExistence type="inferred from homology"/>
<comment type="caution">
    <text evidence="13">The sequence shown here is derived from an EMBL/GenBank/DDBJ whole genome shotgun (WGS) entry which is preliminary data.</text>
</comment>
<organism evidence="13 14">
    <name type="scientific">Algoriphagus namhaensis</name>
    <dbReference type="NCBI Taxonomy" id="915353"/>
    <lineage>
        <taxon>Bacteria</taxon>
        <taxon>Pseudomonadati</taxon>
        <taxon>Bacteroidota</taxon>
        <taxon>Cytophagia</taxon>
        <taxon>Cytophagales</taxon>
        <taxon>Cyclobacteriaceae</taxon>
        <taxon>Algoriphagus</taxon>
    </lineage>
</organism>
<evidence type="ECO:0000256" key="5">
    <source>
        <dbReference type="ARBA" id="ARBA00022603"/>
    </source>
</evidence>
<keyword evidence="7 10" id="KW-0949">S-adenosyl-L-methionine</keyword>
<dbReference type="InterPro" id="IPR046886">
    <property type="entry name" value="RsmE_MTase_dom"/>
</dbReference>
<dbReference type="SUPFAM" id="SSF75217">
    <property type="entry name" value="alpha/beta knot"/>
    <property type="match status" value="1"/>
</dbReference>
<evidence type="ECO:0000256" key="1">
    <source>
        <dbReference type="ARBA" id="ARBA00004496"/>
    </source>
</evidence>
<keyword evidence="6 10" id="KW-0808">Transferase</keyword>
<dbReference type="InterPro" id="IPR029026">
    <property type="entry name" value="tRNA_m1G_MTases_N"/>
</dbReference>
<dbReference type="NCBIfam" id="NF008702">
    <property type="entry name" value="PRK11713.6-1"/>
    <property type="match status" value="1"/>
</dbReference>
<dbReference type="PANTHER" id="PTHR30027">
    <property type="entry name" value="RIBOSOMAL RNA SMALL SUBUNIT METHYLTRANSFERASE E"/>
    <property type="match status" value="1"/>
</dbReference>
<comment type="similarity">
    <text evidence="2 10">Belongs to the RNA methyltransferase RsmE family.</text>
</comment>
<dbReference type="SUPFAM" id="SSF88697">
    <property type="entry name" value="PUA domain-like"/>
    <property type="match status" value="1"/>
</dbReference>
<dbReference type="GO" id="GO:0032259">
    <property type="term" value="P:methylation"/>
    <property type="evidence" value="ECO:0007669"/>
    <property type="project" value="UniProtKB-KW"/>
</dbReference>
<feature type="domain" description="Ribosomal RNA small subunit methyltransferase E PUA-like" evidence="12">
    <location>
        <begin position="18"/>
        <end position="62"/>
    </location>
</feature>
<evidence type="ECO:0000313" key="13">
    <source>
        <dbReference type="EMBL" id="MFC3881644.1"/>
    </source>
</evidence>
<evidence type="ECO:0000256" key="9">
    <source>
        <dbReference type="ARBA" id="ARBA00047944"/>
    </source>
</evidence>
<evidence type="ECO:0000256" key="7">
    <source>
        <dbReference type="ARBA" id="ARBA00022691"/>
    </source>
</evidence>
<keyword evidence="3 10" id="KW-0963">Cytoplasm</keyword>
<dbReference type="Gene3D" id="3.40.1280.10">
    <property type="match status" value="1"/>
</dbReference>
<sequence>MQLFYHENIEGQSVSFGAEESRHLTKVLRKKIGDLIQVTDGKGQLATCILEEISSRGARLQIKEKTLSPKDDFEIHLIIAPTKSPDRMEWMIEKATEIGFHKLTLIESENSERHRIKTDRLEKKMISACKQSLKFHFPEISPFASFEEMLNTSQSFDGQKFIAYVDEQNDQHLFGLAQPHGKYWILIGPEGDFSKKEIDEALALGFEPVSLGKSRLRTETAGLAAVHILNLVQEKA</sequence>
<name>A0ABV8AVG2_9BACT</name>
<comment type="function">
    <text evidence="8 10">Specifically methylates the N3 position of the uracil ring of uridine 1498 (m3U1498) in 16S rRNA. Acts on the fully assembled 30S ribosomal subunit.</text>
</comment>
<feature type="domain" description="Ribosomal RNA small subunit methyltransferase E methyltransferase" evidence="11">
    <location>
        <begin position="72"/>
        <end position="229"/>
    </location>
</feature>
<dbReference type="GO" id="GO:0008168">
    <property type="term" value="F:methyltransferase activity"/>
    <property type="evidence" value="ECO:0007669"/>
    <property type="project" value="UniProtKB-KW"/>
</dbReference>
<dbReference type="InterPro" id="IPR046887">
    <property type="entry name" value="RsmE_PUA-like"/>
</dbReference>
<keyword evidence="5 10" id="KW-0489">Methyltransferase</keyword>
<dbReference type="EMBL" id="JBHRZS010000007">
    <property type="protein sequence ID" value="MFC3881644.1"/>
    <property type="molecule type" value="Genomic_DNA"/>
</dbReference>
<dbReference type="Pfam" id="PF20260">
    <property type="entry name" value="PUA_4"/>
    <property type="match status" value="1"/>
</dbReference>
<evidence type="ECO:0000313" key="14">
    <source>
        <dbReference type="Proteomes" id="UP001595805"/>
    </source>
</evidence>
<dbReference type="InterPro" id="IPR015947">
    <property type="entry name" value="PUA-like_sf"/>
</dbReference>
<evidence type="ECO:0000256" key="2">
    <source>
        <dbReference type="ARBA" id="ARBA00005528"/>
    </source>
</evidence>
<comment type="catalytic activity">
    <reaction evidence="9 10">
        <text>uridine(1498) in 16S rRNA + S-adenosyl-L-methionine = N(3)-methyluridine(1498) in 16S rRNA + S-adenosyl-L-homocysteine + H(+)</text>
        <dbReference type="Rhea" id="RHEA:42920"/>
        <dbReference type="Rhea" id="RHEA-COMP:10283"/>
        <dbReference type="Rhea" id="RHEA-COMP:10284"/>
        <dbReference type="ChEBI" id="CHEBI:15378"/>
        <dbReference type="ChEBI" id="CHEBI:57856"/>
        <dbReference type="ChEBI" id="CHEBI:59789"/>
        <dbReference type="ChEBI" id="CHEBI:65315"/>
        <dbReference type="ChEBI" id="CHEBI:74502"/>
        <dbReference type="EC" id="2.1.1.193"/>
    </reaction>
</comment>
<evidence type="ECO:0000256" key="8">
    <source>
        <dbReference type="ARBA" id="ARBA00025699"/>
    </source>
</evidence>
<dbReference type="Proteomes" id="UP001595805">
    <property type="component" value="Unassembled WGS sequence"/>
</dbReference>